<name>A0A523YM54_UNCAE</name>
<organism evidence="1 2">
    <name type="scientific">Aerophobetes bacterium</name>
    <dbReference type="NCBI Taxonomy" id="2030807"/>
    <lineage>
        <taxon>Bacteria</taxon>
        <taxon>Candidatus Aerophobota</taxon>
    </lineage>
</organism>
<dbReference type="Proteomes" id="UP000316925">
    <property type="component" value="Unassembled WGS sequence"/>
</dbReference>
<sequence>MNELKLKIARIVLSVTSPDKSIEFKVNDNYLPFIADGQPDAALQVHYGSLPKLKLEEEIFNSGTIWSLHRSKGKYVIKIHSRMAVLNSDFRSGNIYIEPSSPLFDHSYPLDYPLDEVLMINWLSRGLGIMMHACGVSHNGRGIIFAGTSGAGKSTVADIWKTRISRLKSHSMEPSKNTILLSDDRIIIRKIDGRFFVFGTPWHGDSKVCSPEDAPLDKIFFLQQARENKVKKIDVIKAVSRLIVCSFPPFWDKKGMEFTLNYCTELAQRIPCYELEFVPDKRVLDLVRSI</sequence>
<dbReference type="EMBL" id="SOIJ01000189">
    <property type="protein sequence ID" value="TET92657.1"/>
    <property type="molecule type" value="Genomic_DNA"/>
</dbReference>
<evidence type="ECO:0008006" key="3">
    <source>
        <dbReference type="Google" id="ProtNLM"/>
    </source>
</evidence>
<proteinExistence type="predicted"/>
<evidence type="ECO:0000313" key="2">
    <source>
        <dbReference type="Proteomes" id="UP000316925"/>
    </source>
</evidence>
<reference evidence="1 2" key="1">
    <citation type="submission" date="2019-03" db="EMBL/GenBank/DDBJ databases">
        <title>Metabolic potential of uncultured bacteria and archaea associated with petroleum seepage in deep-sea sediments.</title>
        <authorList>
            <person name="Dong X."/>
            <person name="Hubert C."/>
        </authorList>
    </citation>
    <scope>NUCLEOTIDE SEQUENCE [LARGE SCALE GENOMIC DNA]</scope>
    <source>
        <strain evidence="1">E29_bin28</strain>
    </source>
</reference>
<protein>
    <recommendedName>
        <fullName evidence="3">SynChlorMet cassette protein ScmC</fullName>
    </recommendedName>
</protein>
<dbReference type="SUPFAM" id="SSF53795">
    <property type="entry name" value="PEP carboxykinase-like"/>
    <property type="match status" value="1"/>
</dbReference>
<dbReference type="AlphaFoldDB" id="A0A523YM54"/>
<accession>A0A523YM54</accession>
<gene>
    <name evidence="1" type="ORF">E3J33_03375</name>
</gene>
<evidence type="ECO:0000313" key="1">
    <source>
        <dbReference type="EMBL" id="TET92657.1"/>
    </source>
</evidence>
<comment type="caution">
    <text evidence="1">The sequence shown here is derived from an EMBL/GenBank/DDBJ whole genome shotgun (WGS) entry which is preliminary data.</text>
</comment>
<dbReference type="InterPro" id="IPR027417">
    <property type="entry name" value="P-loop_NTPase"/>
</dbReference>
<dbReference type="Gene3D" id="3.40.50.300">
    <property type="entry name" value="P-loop containing nucleotide triphosphate hydrolases"/>
    <property type="match status" value="1"/>
</dbReference>